<evidence type="ECO:0000313" key="2">
    <source>
        <dbReference type="Proteomes" id="UP000192578"/>
    </source>
</evidence>
<dbReference type="Proteomes" id="UP000192578">
    <property type="component" value="Unassembled WGS sequence"/>
</dbReference>
<keyword evidence="2" id="KW-1185">Reference proteome</keyword>
<organism evidence="1 2">
    <name type="scientific">Hypsibius exemplaris</name>
    <name type="common">Freshwater tardigrade</name>
    <dbReference type="NCBI Taxonomy" id="2072580"/>
    <lineage>
        <taxon>Eukaryota</taxon>
        <taxon>Metazoa</taxon>
        <taxon>Ecdysozoa</taxon>
        <taxon>Tardigrada</taxon>
        <taxon>Eutardigrada</taxon>
        <taxon>Parachela</taxon>
        <taxon>Hypsibioidea</taxon>
        <taxon>Hypsibiidae</taxon>
        <taxon>Hypsibius</taxon>
    </lineage>
</organism>
<evidence type="ECO:0000313" key="1">
    <source>
        <dbReference type="EMBL" id="OWA54097.1"/>
    </source>
</evidence>
<reference evidence="2" key="1">
    <citation type="submission" date="2017-01" db="EMBL/GenBank/DDBJ databases">
        <title>Comparative genomics of anhydrobiosis in the tardigrade Hypsibius dujardini.</title>
        <authorList>
            <person name="Yoshida Y."/>
            <person name="Koutsovoulos G."/>
            <person name="Laetsch D."/>
            <person name="Stevens L."/>
            <person name="Kumar S."/>
            <person name="Horikawa D."/>
            <person name="Ishino K."/>
            <person name="Komine S."/>
            <person name="Tomita M."/>
            <person name="Blaxter M."/>
            <person name="Arakawa K."/>
        </authorList>
    </citation>
    <scope>NUCLEOTIDE SEQUENCE [LARGE SCALE GENOMIC DNA]</scope>
    <source>
        <strain evidence="2">Z151</strain>
    </source>
</reference>
<proteinExistence type="predicted"/>
<accession>A0A9X6RNJ9</accession>
<dbReference type="EMBL" id="MTYJ01000371">
    <property type="protein sequence ID" value="OWA54097.1"/>
    <property type="molecule type" value="Genomic_DNA"/>
</dbReference>
<dbReference type="AlphaFoldDB" id="A0A9X6RNJ9"/>
<gene>
    <name evidence="1" type="ORF">BV898_18515</name>
</gene>
<name>A0A9X6RNJ9_HYPEX</name>
<sequence length="85" mass="9605">MAFKFTRTSCVLPNPIPPRIWNESRPDRSDHLSTELSVSRDGRLLVQRECVLPSDDPASFQANRSIALSKGLTSTFNANYVGRRR</sequence>
<comment type="caution">
    <text evidence="1">The sequence shown here is derived from an EMBL/GenBank/DDBJ whole genome shotgun (WGS) entry which is preliminary data.</text>
</comment>
<protein>
    <submittedName>
        <fullName evidence="1">Uncharacterized protein</fullName>
    </submittedName>
</protein>